<dbReference type="AlphaFoldDB" id="A0AAX2LY11"/>
<dbReference type="InterPro" id="IPR052355">
    <property type="entry name" value="CENP-V-like"/>
</dbReference>
<evidence type="ECO:0000256" key="3">
    <source>
        <dbReference type="ARBA" id="ARBA00022833"/>
    </source>
</evidence>
<dbReference type="Proteomes" id="UP000057088">
    <property type="component" value="Chromosome 1"/>
</dbReference>
<organism evidence="6 8">
    <name type="scientific">Vibrio fluvialis</name>
    <dbReference type="NCBI Taxonomy" id="676"/>
    <lineage>
        <taxon>Bacteria</taxon>
        <taxon>Pseudomonadati</taxon>
        <taxon>Pseudomonadota</taxon>
        <taxon>Gammaproteobacteria</taxon>
        <taxon>Vibrionales</taxon>
        <taxon>Vibrionaceae</taxon>
        <taxon>Vibrio</taxon>
    </lineage>
</organism>
<reference evidence="6 8" key="3">
    <citation type="submission" date="2018-06" db="EMBL/GenBank/DDBJ databases">
        <authorList>
            <consortium name="Pathogen Informatics"/>
            <person name="Doyle S."/>
        </authorList>
    </citation>
    <scope>NUCLEOTIDE SEQUENCE [LARGE SCALE GENOMIC DNA]</scope>
    <source>
        <strain evidence="6 8">NCTC11327</strain>
    </source>
</reference>
<dbReference type="GO" id="GO:0016846">
    <property type="term" value="F:carbon-sulfur lyase activity"/>
    <property type="evidence" value="ECO:0007669"/>
    <property type="project" value="InterPro"/>
</dbReference>
<dbReference type="PROSITE" id="PS51891">
    <property type="entry name" value="CENP_V_GFA"/>
    <property type="match status" value="1"/>
</dbReference>
<reference evidence="5" key="2">
    <citation type="submission" date="2018-01" db="EMBL/GenBank/DDBJ databases">
        <title>FDA dAtabase for Regulatory Grade micrObial Sequences (FDA-ARGOS): Supporting development and validation of Infectious Disease Dx tests.</title>
        <authorList>
            <person name="Hoffmann M."/>
            <person name="Allard M."/>
            <person name="Evans P."/>
            <person name="Brown E."/>
            <person name="Tallon L."/>
            <person name="Sadzewicz L."/>
            <person name="Sengamalay N."/>
            <person name="Ott S."/>
            <person name="Godinez A."/>
            <person name="Nagaraj S."/>
            <person name="Vyas G."/>
            <person name="Aluvathingal J."/>
            <person name="Nadendla S."/>
            <person name="Geyer C."/>
            <person name="Sichtig H."/>
        </authorList>
    </citation>
    <scope>NUCLEOTIDE SEQUENCE</scope>
    <source>
        <strain evidence="5">ATCC 33809</strain>
    </source>
</reference>
<dbReference type="Proteomes" id="UP000254626">
    <property type="component" value="Unassembled WGS sequence"/>
</dbReference>
<sequence>MIRGHCHCSNISLEIPRLTTTATECNCSICRRYGALWGYFTQPEVKVIDQGAGLEQYVWGDQCIEFQRCKGCGCVTHYTAAPGTGSERLAVNYRMFDAVVQQALTIRHFDGADSWRYLD</sequence>
<dbReference type="InterPro" id="IPR006913">
    <property type="entry name" value="CENP-V/GFA"/>
</dbReference>
<evidence type="ECO:0000313" key="8">
    <source>
        <dbReference type="Proteomes" id="UP000254626"/>
    </source>
</evidence>
<dbReference type="GeneID" id="29383269"/>
<keyword evidence="7" id="KW-1185">Reference proteome</keyword>
<dbReference type="RefSeq" id="WP_061055340.1">
    <property type="nucleotide sequence ID" value="NZ_CABLBX010000013.1"/>
</dbReference>
<name>A0AAX2LY11_VIBFL</name>
<dbReference type="SUPFAM" id="SSF51316">
    <property type="entry name" value="Mss4-like"/>
    <property type="match status" value="1"/>
</dbReference>
<feature type="domain" description="CENP-V/GFA" evidence="4">
    <location>
        <begin position="2"/>
        <end position="110"/>
    </location>
</feature>
<dbReference type="Gene3D" id="2.170.150.70">
    <property type="match status" value="1"/>
</dbReference>
<dbReference type="EMBL" id="CP014034">
    <property type="protein sequence ID" value="AMF92029.1"/>
    <property type="molecule type" value="Genomic_DNA"/>
</dbReference>
<dbReference type="InterPro" id="IPR011057">
    <property type="entry name" value="Mss4-like_sf"/>
</dbReference>
<evidence type="ECO:0000313" key="7">
    <source>
        <dbReference type="Proteomes" id="UP000057088"/>
    </source>
</evidence>
<dbReference type="KEGG" id="vfl:AL536_00630"/>
<evidence type="ECO:0000313" key="5">
    <source>
        <dbReference type="EMBL" id="AMF92029.1"/>
    </source>
</evidence>
<dbReference type="GO" id="GO:0046872">
    <property type="term" value="F:metal ion binding"/>
    <property type="evidence" value="ECO:0007669"/>
    <property type="project" value="UniProtKB-KW"/>
</dbReference>
<evidence type="ECO:0000256" key="2">
    <source>
        <dbReference type="ARBA" id="ARBA00022723"/>
    </source>
</evidence>
<protein>
    <submittedName>
        <fullName evidence="5">Aldehyde-activating protein</fullName>
    </submittedName>
    <submittedName>
        <fullName evidence="6">Glutathione-dependent formaldehyde-activating, GFA</fullName>
    </submittedName>
</protein>
<dbReference type="EMBL" id="UHIP01000002">
    <property type="protein sequence ID" value="SUQ26832.1"/>
    <property type="molecule type" value="Genomic_DNA"/>
</dbReference>
<evidence type="ECO:0000313" key="6">
    <source>
        <dbReference type="EMBL" id="SUQ26832.1"/>
    </source>
</evidence>
<dbReference type="PANTHER" id="PTHR28620">
    <property type="entry name" value="CENTROMERE PROTEIN V"/>
    <property type="match status" value="1"/>
</dbReference>
<keyword evidence="3" id="KW-0862">Zinc</keyword>
<gene>
    <name evidence="5" type="ORF">AL536_00630</name>
    <name evidence="6" type="ORF">NCTC11327_03696</name>
</gene>
<reference evidence="7" key="1">
    <citation type="submission" date="2015-12" db="EMBL/GenBank/DDBJ databases">
        <title>FDA dAtabase for Regulatory Grade micrObial Sequences (FDA-ARGOS): Supporting development and validation of Infectious Disease Dx tests.</title>
        <authorList>
            <person name="Hoffmann M."/>
            <person name="Allard M."/>
            <person name="Evans P."/>
            <person name="Brown E."/>
            <person name="Tallon L.J."/>
            <person name="Sadzewicz L."/>
            <person name="Sengamalay N."/>
            <person name="Ott S."/>
            <person name="Godinez A."/>
            <person name="Nagaraj S."/>
            <person name="Vyas G."/>
            <person name="Aluvathingal J."/>
            <person name="Nadendla S."/>
            <person name="Geyer C."/>
            <person name="Sichtig H."/>
        </authorList>
    </citation>
    <scope>NUCLEOTIDE SEQUENCE [LARGE SCALE GENOMIC DNA]</scope>
    <source>
        <strain evidence="7">ATCC 33809</strain>
    </source>
</reference>
<evidence type="ECO:0000259" key="4">
    <source>
        <dbReference type="PROSITE" id="PS51891"/>
    </source>
</evidence>
<comment type="similarity">
    <text evidence="1">Belongs to the Gfa family.</text>
</comment>
<proteinExistence type="inferred from homology"/>
<dbReference type="PANTHER" id="PTHR28620:SF1">
    <property type="entry name" value="CENP-V_GFA DOMAIN-CONTAINING PROTEIN"/>
    <property type="match status" value="1"/>
</dbReference>
<evidence type="ECO:0000256" key="1">
    <source>
        <dbReference type="ARBA" id="ARBA00005495"/>
    </source>
</evidence>
<accession>A0AAX2LY11</accession>
<dbReference type="Pfam" id="PF04828">
    <property type="entry name" value="GFA"/>
    <property type="match status" value="1"/>
</dbReference>
<keyword evidence="2" id="KW-0479">Metal-binding</keyword>